<evidence type="ECO:0000256" key="1">
    <source>
        <dbReference type="ARBA" id="ARBA00004651"/>
    </source>
</evidence>
<dbReference type="eggNOG" id="COG2891">
    <property type="taxonomic scope" value="Bacteria"/>
</dbReference>
<evidence type="ECO:0000313" key="11">
    <source>
        <dbReference type="Proteomes" id="UP000076825"/>
    </source>
</evidence>
<keyword evidence="7 9" id="KW-0472">Membrane</keyword>
<evidence type="ECO:0000256" key="7">
    <source>
        <dbReference type="ARBA" id="ARBA00023136"/>
    </source>
</evidence>
<dbReference type="STRING" id="123899.SAMEA3906487_00886"/>
<protein>
    <submittedName>
        <fullName evidence="10">Rod shape-determining protein</fullName>
    </submittedName>
</protein>
<gene>
    <name evidence="10" type="primary">mreD</name>
    <name evidence="10" type="ORF">SAMEA3906487_00886</name>
</gene>
<organism evidence="10 11">
    <name type="scientific">Bordetella trematum</name>
    <dbReference type="NCBI Taxonomy" id="123899"/>
    <lineage>
        <taxon>Bacteria</taxon>
        <taxon>Pseudomonadati</taxon>
        <taxon>Pseudomonadota</taxon>
        <taxon>Betaproteobacteria</taxon>
        <taxon>Burkholderiales</taxon>
        <taxon>Alcaligenaceae</taxon>
        <taxon>Bordetella</taxon>
    </lineage>
</organism>
<keyword evidence="5" id="KW-0133">Cell shape</keyword>
<dbReference type="PATRIC" id="fig|123899.6.peg.861"/>
<evidence type="ECO:0000256" key="5">
    <source>
        <dbReference type="ARBA" id="ARBA00022960"/>
    </source>
</evidence>
<feature type="transmembrane region" description="Helical" evidence="9">
    <location>
        <begin position="30"/>
        <end position="48"/>
    </location>
</feature>
<evidence type="ECO:0000256" key="6">
    <source>
        <dbReference type="ARBA" id="ARBA00022989"/>
    </source>
</evidence>
<keyword evidence="11" id="KW-1185">Reference proteome</keyword>
<dbReference type="Pfam" id="PF04093">
    <property type="entry name" value="MreD"/>
    <property type="match status" value="1"/>
</dbReference>
<dbReference type="InterPro" id="IPR026034">
    <property type="entry name" value="MreD_proteobac"/>
</dbReference>
<evidence type="ECO:0000256" key="9">
    <source>
        <dbReference type="SAM" id="Phobius"/>
    </source>
</evidence>
<evidence type="ECO:0000256" key="4">
    <source>
        <dbReference type="ARBA" id="ARBA00022692"/>
    </source>
</evidence>
<dbReference type="PIRSF" id="PIRSF018472">
    <property type="entry name" value="MreD_proteobac"/>
    <property type="match status" value="1"/>
</dbReference>
<dbReference type="GO" id="GO:0008360">
    <property type="term" value="P:regulation of cell shape"/>
    <property type="evidence" value="ECO:0007669"/>
    <property type="project" value="UniProtKB-KW"/>
</dbReference>
<dbReference type="EMBL" id="LT546645">
    <property type="protein sequence ID" value="SAI67776.1"/>
    <property type="molecule type" value="Genomic_DNA"/>
</dbReference>
<dbReference type="NCBIfam" id="TIGR03426">
    <property type="entry name" value="shape_MreD"/>
    <property type="match status" value="1"/>
</dbReference>
<keyword evidence="4 9" id="KW-0812">Transmembrane</keyword>
<evidence type="ECO:0000256" key="8">
    <source>
        <dbReference type="SAM" id="MobiDB-lite"/>
    </source>
</evidence>
<evidence type="ECO:0000256" key="3">
    <source>
        <dbReference type="ARBA" id="ARBA00022475"/>
    </source>
</evidence>
<dbReference type="PANTHER" id="PTHR37484">
    <property type="entry name" value="ROD SHAPE-DETERMINING PROTEIN MRED"/>
    <property type="match status" value="1"/>
</dbReference>
<name>A0A157M7U9_9BORD</name>
<proteinExistence type="inferred from homology"/>
<feature type="region of interest" description="Disordered" evidence="8">
    <location>
        <begin position="1"/>
        <end position="22"/>
    </location>
</feature>
<evidence type="ECO:0000313" key="10">
    <source>
        <dbReference type="EMBL" id="SAI67776.1"/>
    </source>
</evidence>
<feature type="transmembrane region" description="Helical" evidence="9">
    <location>
        <begin position="92"/>
        <end position="113"/>
    </location>
</feature>
<dbReference type="AlphaFoldDB" id="A0A157M7U9"/>
<comment type="subcellular location">
    <subcellularLocation>
        <location evidence="1">Cell membrane</location>
        <topology evidence="1">Multi-pass membrane protein</topology>
    </subcellularLocation>
</comment>
<feature type="transmembrane region" description="Helical" evidence="9">
    <location>
        <begin position="125"/>
        <end position="147"/>
    </location>
</feature>
<dbReference type="Proteomes" id="UP000076825">
    <property type="component" value="Chromosome 1"/>
</dbReference>
<dbReference type="PANTHER" id="PTHR37484:SF1">
    <property type="entry name" value="ROD SHAPE-DETERMINING PROTEIN MRED"/>
    <property type="match status" value="1"/>
</dbReference>
<feature type="transmembrane region" description="Helical" evidence="9">
    <location>
        <begin position="153"/>
        <end position="173"/>
    </location>
</feature>
<dbReference type="InterPro" id="IPR007227">
    <property type="entry name" value="Cell_shape_determining_MreD"/>
</dbReference>
<reference evidence="10 11" key="1">
    <citation type="submission" date="2016-04" db="EMBL/GenBank/DDBJ databases">
        <authorList>
            <consortium name="Pathogen Informatics"/>
        </authorList>
    </citation>
    <scope>NUCLEOTIDE SEQUENCE [LARGE SCALE GENOMIC DNA]</scope>
    <source>
        <strain evidence="10 11">H044680328</strain>
    </source>
</reference>
<comment type="similarity">
    <text evidence="2">Belongs to the MreD family.</text>
</comment>
<keyword evidence="3" id="KW-1003">Cell membrane</keyword>
<accession>A0A157M7U9</accession>
<keyword evidence="6 9" id="KW-1133">Transmembrane helix</keyword>
<sequence>MAPPNSPARPSRRTLGMPGNVQPDRLSQPAHGAFVWGTVLLAWLLSMLPWRQWPASPDILLLVIAFWSAYEPRRIGMFTAFIFGLLMDVHDAGLLGGHALAYTLTAYGALALSRRMQRFDLWSQALHMLPVFFGARLLPQIILAWLAGRWAGWDWALGVLLTTALWPVCGWVLQLPQRRRDDGESSAG</sequence>
<evidence type="ECO:0000256" key="2">
    <source>
        <dbReference type="ARBA" id="ARBA00007776"/>
    </source>
</evidence>
<dbReference type="KEGG" id="btrm:SAMEA390648700886"/>
<dbReference type="GO" id="GO:0005886">
    <property type="term" value="C:plasma membrane"/>
    <property type="evidence" value="ECO:0007669"/>
    <property type="project" value="UniProtKB-SubCell"/>
</dbReference>